<comment type="caution">
    <text evidence="1">The sequence shown here is derived from an EMBL/GenBank/DDBJ whole genome shotgun (WGS) entry which is preliminary data.</text>
</comment>
<dbReference type="EMBL" id="PUHZ01000022">
    <property type="protein sequence ID" value="PQO43914.1"/>
    <property type="molecule type" value="Genomic_DNA"/>
</dbReference>
<accession>A0A2S8GIQ1</accession>
<sequence>MKPLSRRSFLQASGVAISLPLMEGRSSRAAEAGDSSAPNGDIRRMLSICSPLGYYGPYFFPEGEGAQYKASPYLEPLQAVRDKFTVISGLSHPDVNGGHSAEKSFLTGAAHPGRPGFQNTISVDQYAAEFIGRATRFPSLTLALDGNSISWTRAGVSIPAESRPSRLFAKLFLAGTAAERATQLQRVQNGQSIMDLVMDQTKSVARNLGKQDEQTLDQYLSSIRDLEQGLQSAEEWIDRPKPQVDRKPPQDVADRADLTERMRLMYDMIFLALQTDSTRLITLSGASSNGVVTLDGVEDGWHNLSHHGRDEDKIKMLAIIELEEMRLFAELLQKLNDVKEGEHTLLDQTSIVLGSNLGNASSHDNSNLPILAAGGRFDHGRHLAFDPKDPPPLCNLFVSQLQHLNIDVDKFATGGSTLTGLSLKNA</sequence>
<protein>
    <recommendedName>
        <fullName evidence="3">DUF1552 domain-containing protein</fullName>
    </recommendedName>
</protein>
<evidence type="ECO:0000313" key="2">
    <source>
        <dbReference type="Proteomes" id="UP000237819"/>
    </source>
</evidence>
<evidence type="ECO:0008006" key="3">
    <source>
        <dbReference type="Google" id="ProtNLM"/>
    </source>
</evidence>
<reference evidence="1 2" key="1">
    <citation type="submission" date="2018-02" db="EMBL/GenBank/DDBJ databases">
        <title>Comparative genomes isolates from brazilian mangrove.</title>
        <authorList>
            <person name="Araujo J.E."/>
            <person name="Taketani R.G."/>
            <person name="Silva M.C.P."/>
            <person name="Loureco M.V."/>
            <person name="Andreote F.D."/>
        </authorList>
    </citation>
    <scope>NUCLEOTIDE SEQUENCE [LARGE SCALE GENOMIC DNA]</scope>
    <source>
        <strain evidence="1 2">Nap-Phe MGV</strain>
    </source>
</reference>
<dbReference type="InterPro" id="IPR006311">
    <property type="entry name" value="TAT_signal"/>
</dbReference>
<dbReference type="InterPro" id="IPR011447">
    <property type="entry name" value="DUF1552"/>
</dbReference>
<dbReference type="AlphaFoldDB" id="A0A2S8GIQ1"/>
<dbReference type="OrthoDB" id="9146593at2"/>
<organism evidence="1 2">
    <name type="scientific">Blastopirellula marina</name>
    <dbReference type="NCBI Taxonomy" id="124"/>
    <lineage>
        <taxon>Bacteria</taxon>
        <taxon>Pseudomonadati</taxon>
        <taxon>Planctomycetota</taxon>
        <taxon>Planctomycetia</taxon>
        <taxon>Pirellulales</taxon>
        <taxon>Pirellulaceae</taxon>
        <taxon>Blastopirellula</taxon>
    </lineage>
</organism>
<dbReference type="Pfam" id="PF07586">
    <property type="entry name" value="HXXSHH"/>
    <property type="match status" value="1"/>
</dbReference>
<dbReference type="PROSITE" id="PS51318">
    <property type="entry name" value="TAT"/>
    <property type="match status" value="1"/>
</dbReference>
<dbReference type="Proteomes" id="UP000237819">
    <property type="component" value="Unassembled WGS sequence"/>
</dbReference>
<dbReference type="RefSeq" id="WP_105337670.1">
    <property type="nucleotide sequence ID" value="NZ_PUHZ01000022.1"/>
</dbReference>
<gene>
    <name evidence="1" type="ORF">C5Y93_22285</name>
</gene>
<evidence type="ECO:0000313" key="1">
    <source>
        <dbReference type="EMBL" id="PQO43914.1"/>
    </source>
</evidence>
<proteinExistence type="predicted"/>
<name>A0A2S8GIQ1_9BACT</name>